<feature type="transmembrane region" description="Helical" evidence="1">
    <location>
        <begin position="110"/>
        <end position="133"/>
    </location>
</feature>
<organism evidence="2 3">
    <name type="scientific">Cryobacterium flavum</name>
    <dbReference type="NCBI Taxonomy" id="1424659"/>
    <lineage>
        <taxon>Bacteria</taxon>
        <taxon>Bacillati</taxon>
        <taxon>Actinomycetota</taxon>
        <taxon>Actinomycetes</taxon>
        <taxon>Micrococcales</taxon>
        <taxon>Microbacteriaceae</taxon>
        <taxon>Cryobacterium</taxon>
    </lineage>
</organism>
<dbReference type="InterPro" id="IPR046124">
    <property type="entry name" value="DUF6121"/>
</dbReference>
<accession>A0A5E9FV53</accession>
<proteinExistence type="predicted"/>
<evidence type="ECO:0000313" key="2">
    <source>
        <dbReference type="EMBL" id="SDM85531.1"/>
    </source>
</evidence>
<dbReference type="EMBL" id="FNIB01000002">
    <property type="protein sequence ID" value="SDM85531.1"/>
    <property type="molecule type" value="Genomic_DNA"/>
</dbReference>
<keyword evidence="1" id="KW-0812">Transmembrane</keyword>
<dbReference type="STRING" id="1424659.SAMN05216368_102398"/>
<dbReference type="AlphaFoldDB" id="A0A5E9FV53"/>
<evidence type="ECO:0000256" key="1">
    <source>
        <dbReference type="SAM" id="Phobius"/>
    </source>
</evidence>
<dbReference type="Pfam" id="PF19616">
    <property type="entry name" value="DUF6121"/>
    <property type="match status" value="1"/>
</dbReference>
<feature type="transmembrane region" description="Helical" evidence="1">
    <location>
        <begin position="153"/>
        <end position="174"/>
    </location>
</feature>
<keyword evidence="1" id="KW-0472">Membrane</keyword>
<protein>
    <submittedName>
        <fullName evidence="2">Uncharacterized protein</fullName>
    </submittedName>
</protein>
<keyword evidence="1" id="KW-1133">Transmembrane helix</keyword>
<feature type="transmembrane region" description="Helical" evidence="1">
    <location>
        <begin position="40"/>
        <end position="63"/>
    </location>
</feature>
<gene>
    <name evidence="2" type="ORF">SAMN05216368_102398</name>
</gene>
<name>A0A5E9FV53_9MICO</name>
<evidence type="ECO:0000313" key="3">
    <source>
        <dbReference type="Proteomes" id="UP000199639"/>
    </source>
</evidence>
<feature type="transmembrane region" description="Helical" evidence="1">
    <location>
        <begin position="75"/>
        <end position="98"/>
    </location>
</feature>
<reference evidence="2 3" key="1">
    <citation type="submission" date="2016-10" db="EMBL/GenBank/DDBJ databases">
        <authorList>
            <person name="Varghese N."/>
            <person name="Submissions S."/>
        </authorList>
    </citation>
    <scope>NUCLEOTIDE SEQUENCE [LARGE SCALE GENOMIC DNA]</scope>
    <source>
        <strain evidence="2 3">CGMCC 1.11215</strain>
    </source>
</reference>
<sequence>MGPVYKLGPWLGPRPRPAPVAGGRAYAGAMREYRKYAITMAAFSVALYVAFIVAAFGVLSLLLNRDVINETDAGALLGPIMVTTAALALVWVMLSAVLRSPERLTQVPPLPIFIAGVAAYLGYCVSGGVFYSLGAGELFRSVIFIGGEMMGPFAIAVAVSGWLIAFLFFVVLLAKPAGSGAPEWPWEKNDDN</sequence>
<dbReference type="Proteomes" id="UP000199639">
    <property type="component" value="Unassembled WGS sequence"/>
</dbReference>